<sequence>MSKKSLLIIFIGWILISIPDYFASSSKIFLIFSIIKLSLWLLCSISIIVYLSLKFINATDHYIFSNRNITLVIKNALFEEIISVIRVLVYGIPFILIGFFTLISLDQKTAIISSFQIKIIRMPLSLLLFSFMSAWITISIFSVILYLLYFIAIKSIINEIKKRNKKLDKEMNKQNNYFSWVDIHISFMIALVKIQEYIFTLFKFNKNNIDIIYKVKNSVYLIESKKRFNPPLIF</sequence>
<keyword evidence="1" id="KW-0472">Membrane</keyword>
<protein>
    <recommendedName>
        <fullName evidence="4">Transmembrane protein</fullName>
    </recommendedName>
</protein>
<evidence type="ECO:0000313" key="2">
    <source>
        <dbReference type="EMBL" id="AHI52559.1"/>
    </source>
</evidence>
<dbReference type="STRING" id="1276246.SCULI_v1c02180"/>
<dbReference type="PATRIC" id="fig|1276246.3.peg.217"/>
<dbReference type="Proteomes" id="UP000019267">
    <property type="component" value="Chromosome"/>
</dbReference>
<keyword evidence="1" id="KW-1133">Transmembrane helix</keyword>
<name>W6AFS4_9MOLU</name>
<dbReference type="KEGG" id="scq:SCULI_v1c02180"/>
<keyword evidence="1" id="KW-0812">Transmembrane</keyword>
<evidence type="ECO:0008006" key="4">
    <source>
        <dbReference type="Google" id="ProtNLM"/>
    </source>
</evidence>
<evidence type="ECO:0000313" key="3">
    <source>
        <dbReference type="Proteomes" id="UP000019267"/>
    </source>
</evidence>
<accession>W6AFS4</accession>
<feature type="transmembrane region" description="Helical" evidence="1">
    <location>
        <begin position="6"/>
        <end position="23"/>
    </location>
</feature>
<dbReference type="HOGENOM" id="CLU_1184452_0_0_14"/>
<dbReference type="AlphaFoldDB" id="W6AFS4"/>
<keyword evidence="3" id="KW-1185">Reference proteome</keyword>
<organism evidence="2 3">
    <name type="scientific">Spiroplasma culicicola AES-1</name>
    <dbReference type="NCBI Taxonomy" id="1276246"/>
    <lineage>
        <taxon>Bacteria</taxon>
        <taxon>Bacillati</taxon>
        <taxon>Mycoplasmatota</taxon>
        <taxon>Mollicutes</taxon>
        <taxon>Entomoplasmatales</taxon>
        <taxon>Spiroplasmataceae</taxon>
        <taxon>Spiroplasma</taxon>
    </lineage>
</organism>
<gene>
    <name evidence="2" type="ORF">SCULI_v1c02180</name>
</gene>
<evidence type="ECO:0000256" key="1">
    <source>
        <dbReference type="SAM" id="Phobius"/>
    </source>
</evidence>
<feature type="transmembrane region" description="Helical" evidence="1">
    <location>
        <begin position="126"/>
        <end position="157"/>
    </location>
</feature>
<feature type="transmembrane region" description="Helical" evidence="1">
    <location>
        <begin position="30"/>
        <end position="53"/>
    </location>
</feature>
<feature type="transmembrane region" description="Helical" evidence="1">
    <location>
        <begin position="177"/>
        <end position="194"/>
    </location>
</feature>
<reference evidence="2 3" key="1">
    <citation type="journal article" date="2014" name="Genome Biol. Evol.">
        <title>Molecular evolution of the substrate utilization strategies and putative virulence factors in mosquito-associated Spiroplasma species.</title>
        <authorList>
            <person name="Chang T.H."/>
            <person name="Lo W.S."/>
            <person name="Ku C."/>
            <person name="Chen L.L."/>
            <person name="Kuo C.H."/>
        </authorList>
    </citation>
    <scope>NUCLEOTIDE SEQUENCE [LARGE SCALE GENOMIC DNA]</scope>
    <source>
        <strain evidence="2">AES-1</strain>
    </source>
</reference>
<feature type="transmembrane region" description="Helical" evidence="1">
    <location>
        <begin position="81"/>
        <end position="105"/>
    </location>
</feature>
<dbReference type="EMBL" id="CP006681">
    <property type="protein sequence ID" value="AHI52559.1"/>
    <property type="molecule type" value="Genomic_DNA"/>
</dbReference>
<dbReference type="RefSeq" id="WP_025362801.1">
    <property type="nucleotide sequence ID" value="NZ_CP006681.1"/>
</dbReference>
<proteinExistence type="predicted"/>